<dbReference type="AlphaFoldDB" id="A0A6N2K517"/>
<dbReference type="PROSITE" id="PS50090">
    <property type="entry name" value="MYB_LIKE"/>
    <property type="match status" value="1"/>
</dbReference>
<dbReference type="SUPFAM" id="SSF46689">
    <property type="entry name" value="Homeodomain-like"/>
    <property type="match status" value="2"/>
</dbReference>
<keyword evidence="1" id="KW-0472">Membrane</keyword>
<dbReference type="CDD" id="cd00167">
    <property type="entry name" value="SANT"/>
    <property type="match status" value="1"/>
</dbReference>
<gene>
    <name evidence="3" type="ORF">SVIM_LOCUS34860</name>
</gene>
<dbReference type="GO" id="GO:0030544">
    <property type="term" value="F:Hsp70 protein binding"/>
    <property type="evidence" value="ECO:0007669"/>
    <property type="project" value="InterPro"/>
</dbReference>
<keyword evidence="1" id="KW-0812">Transmembrane</keyword>
<evidence type="ECO:0000259" key="2">
    <source>
        <dbReference type="PROSITE" id="PS50090"/>
    </source>
</evidence>
<name>A0A6N2K517_SALVM</name>
<dbReference type="InterPro" id="IPR001005">
    <property type="entry name" value="SANT/Myb"/>
</dbReference>
<dbReference type="EMBL" id="CAADRP010000113">
    <property type="protein sequence ID" value="VFU23385.1"/>
    <property type="molecule type" value="Genomic_DNA"/>
</dbReference>
<dbReference type="SMART" id="SM00717">
    <property type="entry name" value="SANT"/>
    <property type="match status" value="2"/>
</dbReference>
<dbReference type="InterPro" id="IPR023674">
    <property type="entry name" value="Ribosomal_uL1-like"/>
</dbReference>
<protein>
    <recommendedName>
        <fullName evidence="2">Myb-like domain-containing protein</fullName>
    </recommendedName>
</protein>
<keyword evidence="1" id="KW-1133">Transmembrane helix</keyword>
<feature type="transmembrane region" description="Helical" evidence="1">
    <location>
        <begin position="36"/>
        <end position="56"/>
    </location>
</feature>
<proteinExistence type="predicted"/>
<evidence type="ECO:0000313" key="3">
    <source>
        <dbReference type="EMBL" id="VFU23385.1"/>
    </source>
</evidence>
<reference evidence="3" key="1">
    <citation type="submission" date="2019-03" db="EMBL/GenBank/DDBJ databases">
        <authorList>
            <person name="Mank J."/>
            <person name="Almeida P."/>
        </authorList>
    </citation>
    <scope>NUCLEOTIDE SEQUENCE</scope>
    <source>
        <strain evidence="3">78183</strain>
    </source>
</reference>
<dbReference type="GO" id="GO:0005829">
    <property type="term" value="C:cytosol"/>
    <property type="evidence" value="ECO:0007669"/>
    <property type="project" value="TreeGrafter"/>
</dbReference>
<organism evidence="3">
    <name type="scientific">Salix viminalis</name>
    <name type="common">Common osier</name>
    <name type="synonym">Basket willow</name>
    <dbReference type="NCBI Taxonomy" id="40686"/>
    <lineage>
        <taxon>Eukaryota</taxon>
        <taxon>Viridiplantae</taxon>
        <taxon>Streptophyta</taxon>
        <taxon>Embryophyta</taxon>
        <taxon>Tracheophyta</taxon>
        <taxon>Spermatophyta</taxon>
        <taxon>Magnoliopsida</taxon>
        <taxon>eudicotyledons</taxon>
        <taxon>Gunneridae</taxon>
        <taxon>Pentapetalae</taxon>
        <taxon>rosids</taxon>
        <taxon>fabids</taxon>
        <taxon>Malpighiales</taxon>
        <taxon>Salicaceae</taxon>
        <taxon>Saliceae</taxon>
        <taxon>Salix</taxon>
    </lineage>
</organism>
<dbReference type="GO" id="GO:0051083">
    <property type="term" value="P:'de novo' cotranslational protein folding"/>
    <property type="evidence" value="ECO:0007669"/>
    <property type="project" value="InterPro"/>
</dbReference>
<accession>A0A6N2K517</accession>
<feature type="domain" description="Myb-like" evidence="2">
    <location>
        <begin position="257"/>
        <end position="303"/>
    </location>
</feature>
<dbReference type="Pfam" id="PF23082">
    <property type="entry name" value="Myb_DNA-binding_2"/>
    <property type="match status" value="1"/>
</dbReference>
<dbReference type="PANTHER" id="PTHR43999">
    <property type="entry name" value="DNAJ HOMOLOG SUBFAMILY C MEMBER 2"/>
    <property type="match status" value="1"/>
</dbReference>
<dbReference type="PANTHER" id="PTHR43999:SF3">
    <property type="entry name" value="TRANSCRIPTION FACTOR MAMYB"/>
    <property type="match status" value="1"/>
</dbReference>
<dbReference type="Gene3D" id="1.10.10.60">
    <property type="entry name" value="Homeodomain-like"/>
    <property type="match status" value="2"/>
</dbReference>
<dbReference type="FunFam" id="1.10.10.60:FF:000416">
    <property type="entry name" value="Myb family transcription factor"/>
    <property type="match status" value="1"/>
</dbReference>
<sequence length="381" mass="42098">MEFLDEDARPRFLFQSRPITSSPTDTQTQPKPRNKLFLFLSISLSSLLLLFSFLYLQTEPIRSLVFWVSISLFVGPFAPSHLTGGDILVGQGPVLEPPEQEPEIVEEKQARKKRSKSIRSEEIVKNPIQNVEITNGLSSKGKNVETLARSSENGLVRNEGEKDWNEEDLEILKKQMVKNPVGKPRRWEVIAEAFNGRHAVESVIKKAKEMGEKKIDDSDSYAIFLKNRKRLDTRAESGSEGLESDESGQEVGGGLGWSTGEDIALLNALKSFSKDAAMRWEKIAAAVPGKSKAACMKRVTELKKDFRSSKAGSERLEPAKSLFDLIVRGTLALPHGGKKVLRVAVFAEGADADDARVAGVDIVGGVELIDQIAKFDNVHKV</sequence>
<dbReference type="InterPro" id="IPR044634">
    <property type="entry name" value="Zuotin/DnaJC2"/>
</dbReference>
<dbReference type="InterPro" id="IPR009057">
    <property type="entry name" value="Homeodomain-like_sf"/>
</dbReference>
<dbReference type="SUPFAM" id="SSF56808">
    <property type="entry name" value="Ribosomal protein L1"/>
    <property type="match status" value="1"/>
</dbReference>
<dbReference type="InterPro" id="IPR016095">
    <property type="entry name" value="Ribosomal_uL1_3-a/b-sand"/>
</dbReference>
<dbReference type="GO" id="GO:0006450">
    <property type="term" value="P:regulation of translational fidelity"/>
    <property type="evidence" value="ECO:0007669"/>
    <property type="project" value="InterPro"/>
</dbReference>
<evidence type="ECO:0000256" key="1">
    <source>
        <dbReference type="SAM" id="Phobius"/>
    </source>
</evidence>
<dbReference type="Gene3D" id="3.40.50.790">
    <property type="match status" value="1"/>
</dbReference>
<dbReference type="GO" id="GO:0043022">
    <property type="term" value="F:ribosome binding"/>
    <property type="evidence" value="ECO:0007669"/>
    <property type="project" value="InterPro"/>
</dbReference>